<evidence type="ECO:0000256" key="1">
    <source>
        <dbReference type="SAM" id="MobiDB-lite"/>
    </source>
</evidence>
<evidence type="ECO:0000313" key="3">
    <source>
        <dbReference type="Proteomes" id="UP000034644"/>
    </source>
</evidence>
<feature type="compositionally biased region" description="Basic and acidic residues" evidence="1">
    <location>
        <begin position="1"/>
        <end position="11"/>
    </location>
</feature>
<reference evidence="2 3" key="1">
    <citation type="journal article" date="2015" name="Nature">
        <title>rRNA introns, odd ribosomes, and small enigmatic genomes across a large radiation of phyla.</title>
        <authorList>
            <person name="Brown C.T."/>
            <person name="Hug L.A."/>
            <person name="Thomas B.C."/>
            <person name="Sharon I."/>
            <person name="Castelle C.J."/>
            <person name="Singh A."/>
            <person name="Wilkins M.J."/>
            <person name="Williams K.H."/>
            <person name="Banfield J.F."/>
        </authorList>
    </citation>
    <scope>NUCLEOTIDE SEQUENCE [LARGE SCALE GENOMIC DNA]</scope>
</reference>
<sequence>MQENEKRDGKTGKIHNNKHHIIPTSRGGPKNGWNKRSVNKEKHAALHTLFANLLPEEMILIIELSWTDKKGLLKEEILSHDQIRAWYHLFGTNQTSKAAMIIRGDWDLSQDEKEEWEEWKLKRKKKIVDFVKKTKRMEERR</sequence>
<dbReference type="EMBL" id="LCLO01000021">
    <property type="protein sequence ID" value="KKU18735.1"/>
    <property type="molecule type" value="Genomic_DNA"/>
</dbReference>
<accession>A0A0G1RCW7</accession>
<organism evidence="2 3">
    <name type="scientific">Candidatus Azambacteria bacterium GW2011_GWA2_45_90</name>
    <dbReference type="NCBI Taxonomy" id="1618614"/>
    <lineage>
        <taxon>Bacteria</taxon>
        <taxon>Candidatus Azamiibacteriota</taxon>
    </lineage>
</organism>
<feature type="compositionally biased region" description="Basic residues" evidence="1">
    <location>
        <begin position="12"/>
        <end position="21"/>
    </location>
</feature>
<comment type="caution">
    <text evidence="2">The sequence shown here is derived from an EMBL/GenBank/DDBJ whole genome shotgun (WGS) entry which is preliminary data.</text>
</comment>
<feature type="region of interest" description="Disordered" evidence="1">
    <location>
        <begin position="1"/>
        <end position="32"/>
    </location>
</feature>
<name>A0A0G1RCW7_9BACT</name>
<dbReference type="AlphaFoldDB" id="A0A0G1RCW7"/>
<protein>
    <submittedName>
        <fullName evidence="2">Uncharacterized protein</fullName>
    </submittedName>
</protein>
<gene>
    <name evidence="2" type="ORF">UX27_C0021G0003</name>
</gene>
<proteinExistence type="predicted"/>
<dbReference type="Proteomes" id="UP000034644">
    <property type="component" value="Unassembled WGS sequence"/>
</dbReference>
<evidence type="ECO:0000313" key="2">
    <source>
        <dbReference type="EMBL" id="KKU18735.1"/>
    </source>
</evidence>